<keyword evidence="5" id="KW-0645">Protease</keyword>
<keyword evidence="6" id="KW-0328">Glycosyltransferase</keyword>
<comment type="similarity">
    <text evidence="2">In the C-terminal section; belongs to the transpeptidase family.</text>
</comment>
<reference evidence="15 16" key="1">
    <citation type="submission" date="2019-07" db="EMBL/GenBank/DDBJ databases">
        <title>Whole genome shotgun sequence of Chitinophaga cymbidii NBRC 109752.</title>
        <authorList>
            <person name="Hosoyama A."/>
            <person name="Uohara A."/>
            <person name="Ohji S."/>
            <person name="Ichikawa N."/>
        </authorList>
    </citation>
    <scope>NUCLEOTIDE SEQUENCE [LARGE SCALE GENOMIC DNA]</scope>
    <source>
        <strain evidence="15 16">NBRC 109752</strain>
    </source>
</reference>
<protein>
    <recommendedName>
        <fullName evidence="10">peptidoglycan glycosyltransferase</fullName>
        <ecNumber evidence="10">2.4.99.28</ecNumber>
    </recommendedName>
</protein>
<feature type="domain" description="Penicillin-binding protein transpeptidase" evidence="12">
    <location>
        <begin position="308"/>
        <end position="586"/>
    </location>
</feature>
<keyword evidence="16" id="KW-1185">Reference proteome</keyword>
<dbReference type="Gene3D" id="3.40.710.10">
    <property type="entry name" value="DD-peptidase/beta-lactamase superfamily"/>
    <property type="match status" value="1"/>
</dbReference>
<dbReference type="Pfam" id="PF00912">
    <property type="entry name" value="Transgly"/>
    <property type="match status" value="1"/>
</dbReference>
<dbReference type="GO" id="GO:0004180">
    <property type="term" value="F:carboxypeptidase activity"/>
    <property type="evidence" value="ECO:0007669"/>
    <property type="project" value="UniProtKB-KW"/>
</dbReference>
<evidence type="ECO:0000259" key="13">
    <source>
        <dbReference type="Pfam" id="PF00912"/>
    </source>
</evidence>
<dbReference type="EMBL" id="BKAU01000001">
    <property type="protein sequence ID" value="GEP94579.1"/>
    <property type="molecule type" value="Genomic_DNA"/>
</dbReference>
<dbReference type="EC" id="2.4.99.28" evidence="10"/>
<dbReference type="Pfam" id="PF00905">
    <property type="entry name" value="Transpeptidase"/>
    <property type="match status" value="1"/>
</dbReference>
<accession>A0A512RFU2</accession>
<evidence type="ECO:0000313" key="16">
    <source>
        <dbReference type="Proteomes" id="UP000321436"/>
    </source>
</evidence>
<dbReference type="InterPro" id="IPR009647">
    <property type="entry name" value="PBP_C"/>
</dbReference>
<evidence type="ECO:0000256" key="7">
    <source>
        <dbReference type="ARBA" id="ARBA00022679"/>
    </source>
</evidence>
<dbReference type="InterPro" id="IPR012338">
    <property type="entry name" value="Beta-lactam/transpept-like"/>
</dbReference>
<dbReference type="PANTHER" id="PTHR32282:SF15">
    <property type="entry name" value="PENICILLIN-BINDING PROTEIN 1C"/>
    <property type="match status" value="1"/>
</dbReference>
<dbReference type="Proteomes" id="UP000321436">
    <property type="component" value="Unassembled WGS sequence"/>
</dbReference>
<keyword evidence="7" id="KW-0808">Transferase</keyword>
<dbReference type="NCBIfam" id="TIGR02073">
    <property type="entry name" value="PBP_1c"/>
    <property type="match status" value="1"/>
</dbReference>
<comment type="similarity">
    <text evidence="3">In the N-terminal section; belongs to the glycosyltransferase 51 family.</text>
</comment>
<sequence length="796" mass="89231">MKWMRFKQWAIKRKWRLGILAVLLIAYYFMLPRKLFLSPTSFVLEDSKGELLGATIASDGQWRFPADKQVPEKFEKCILAYEDKRFHYHWGVDPLSLGRAIRQNISGGRVVSGASTITMQVVRLYRNKPRNLWQKAIEMLMATRLEFSRSKKSILALYAGNAPFGGNVVGLEAAAWRYYGRNANQLSWAETATLAVLPNSPALIHPGRNRTTLMRKRNDLLKKLWQNGTIDSATCALSSIEPLPDKPHPLPQLAPHLLDRFRADYKKHPTEAPTRLRSSLNGELQENVNDILLRHHRQFRANGINNAAALVLDVETGLALAYVGNVYDPADPEMESYVDVIQAPRSPGSTLKPLLYAAMLNDGLLLPHTLVADVPTQMGGYVPQNFDLGYDGAVPASQALARSLNIPAVRMLQQYRSERFLLLLRKLGISTMSKPAYHYGLSMILGGGETSLWELAGVYASLARTMLHLEQYNGKYDADDYHAPGYRPDVTLPSRHVPSQYGLLDASAIWYAFQAMEEVMRPGEEFVWQQFSSSKRIAWKTGTSFGFRDGWAIGVTPQHVVGVWVGNADGEGRPGLTGISTAAPVMFDIFRLLRTSGSFPAPVAKLRNIAVCRQSGYRAGEYCGDADMLAVPAAGLRSAVCPYHQLIHLDATGRYRVTADCEPPHRMQHKPWFVLPPAMEHYYKATHSYAALPPWKPGCITETEQGRSMELIYPRPQARIYVPVELDGSRGQTVFKATHRHPGARIFWHLDNAFVGTTTDFHQMPLRPSAGKHVITIVDDDGEQVRQTFEILEKEK</sequence>
<feature type="domain" description="Glycosyl transferase family 51" evidence="13">
    <location>
        <begin position="65"/>
        <end position="223"/>
    </location>
</feature>
<evidence type="ECO:0000256" key="2">
    <source>
        <dbReference type="ARBA" id="ARBA00007090"/>
    </source>
</evidence>
<evidence type="ECO:0000259" key="12">
    <source>
        <dbReference type="Pfam" id="PF00905"/>
    </source>
</evidence>
<evidence type="ECO:0000256" key="11">
    <source>
        <dbReference type="ARBA" id="ARBA00049902"/>
    </source>
</evidence>
<dbReference type="InterPro" id="IPR001264">
    <property type="entry name" value="Glyco_trans_51"/>
</dbReference>
<dbReference type="SUPFAM" id="SSF56601">
    <property type="entry name" value="beta-lactamase/transpeptidase-like"/>
    <property type="match status" value="1"/>
</dbReference>
<dbReference type="GO" id="GO:0006508">
    <property type="term" value="P:proteolysis"/>
    <property type="evidence" value="ECO:0007669"/>
    <property type="project" value="UniProtKB-KW"/>
</dbReference>
<dbReference type="GO" id="GO:0009252">
    <property type="term" value="P:peptidoglycan biosynthetic process"/>
    <property type="evidence" value="ECO:0007669"/>
    <property type="project" value="InterPro"/>
</dbReference>
<evidence type="ECO:0000256" key="4">
    <source>
        <dbReference type="ARBA" id="ARBA00022645"/>
    </source>
</evidence>
<evidence type="ECO:0000256" key="3">
    <source>
        <dbReference type="ARBA" id="ARBA00007739"/>
    </source>
</evidence>
<evidence type="ECO:0000256" key="5">
    <source>
        <dbReference type="ARBA" id="ARBA00022670"/>
    </source>
</evidence>
<dbReference type="InterPro" id="IPR001460">
    <property type="entry name" value="PCN-bd_Tpept"/>
</dbReference>
<dbReference type="GO" id="GO:0008955">
    <property type="term" value="F:peptidoglycan glycosyltransferase activity"/>
    <property type="evidence" value="ECO:0007669"/>
    <property type="project" value="UniProtKB-EC"/>
</dbReference>
<dbReference type="GO" id="GO:0008658">
    <property type="term" value="F:penicillin binding"/>
    <property type="evidence" value="ECO:0007669"/>
    <property type="project" value="InterPro"/>
</dbReference>
<keyword evidence="9" id="KW-0511">Multifunctional enzyme</keyword>
<keyword evidence="4" id="KW-0121">Carboxypeptidase</keyword>
<name>A0A512RFU2_9BACT</name>
<dbReference type="InterPro" id="IPR050396">
    <property type="entry name" value="Glycosyltr_51/Transpeptidase"/>
</dbReference>
<evidence type="ECO:0000256" key="1">
    <source>
        <dbReference type="ARBA" id="ARBA00004752"/>
    </source>
</evidence>
<evidence type="ECO:0000256" key="9">
    <source>
        <dbReference type="ARBA" id="ARBA00023268"/>
    </source>
</evidence>
<evidence type="ECO:0000256" key="10">
    <source>
        <dbReference type="ARBA" id="ARBA00044770"/>
    </source>
</evidence>
<comment type="catalytic activity">
    <reaction evidence="11">
        <text>[GlcNAc-(1-&gt;4)-Mur2Ac(oyl-L-Ala-gamma-D-Glu-L-Lys-D-Ala-D-Ala)](n)-di-trans,octa-cis-undecaprenyl diphosphate + beta-D-GlcNAc-(1-&gt;4)-Mur2Ac(oyl-L-Ala-gamma-D-Glu-L-Lys-D-Ala-D-Ala)-di-trans,octa-cis-undecaprenyl diphosphate = [GlcNAc-(1-&gt;4)-Mur2Ac(oyl-L-Ala-gamma-D-Glu-L-Lys-D-Ala-D-Ala)](n+1)-di-trans,octa-cis-undecaprenyl diphosphate + di-trans,octa-cis-undecaprenyl diphosphate + H(+)</text>
        <dbReference type="Rhea" id="RHEA:23708"/>
        <dbReference type="Rhea" id="RHEA-COMP:9602"/>
        <dbReference type="Rhea" id="RHEA-COMP:9603"/>
        <dbReference type="ChEBI" id="CHEBI:15378"/>
        <dbReference type="ChEBI" id="CHEBI:58405"/>
        <dbReference type="ChEBI" id="CHEBI:60033"/>
        <dbReference type="ChEBI" id="CHEBI:78435"/>
        <dbReference type="EC" id="2.4.99.28"/>
    </reaction>
</comment>
<gene>
    <name evidence="15" type="ORF">CCY01nite_08390</name>
</gene>
<evidence type="ECO:0000256" key="6">
    <source>
        <dbReference type="ARBA" id="ARBA00022676"/>
    </source>
</evidence>
<proteinExistence type="inferred from homology"/>
<dbReference type="InterPro" id="IPR036950">
    <property type="entry name" value="PBP_transglycosylase"/>
</dbReference>
<dbReference type="SUPFAM" id="SSF53955">
    <property type="entry name" value="Lysozyme-like"/>
    <property type="match status" value="1"/>
</dbReference>
<evidence type="ECO:0000259" key="14">
    <source>
        <dbReference type="Pfam" id="PF06832"/>
    </source>
</evidence>
<comment type="caution">
    <text evidence="15">The sequence shown here is derived from an EMBL/GenBank/DDBJ whole genome shotgun (WGS) entry which is preliminary data.</text>
</comment>
<dbReference type="PANTHER" id="PTHR32282">
    <property type="entry name" value="BINDING PROTEIN TRANSPEPTIDASE, PUTATIVE-RELATED"/>
    <property type="match status" value="1"/>
</dbReference>
<dbReference type="InterPro" id="IPR023346">
    <property type="entry name" value="Lysozyme-like_dom_sf"/>
</dbReference>
<organism evidence="15 16">
    <name type="scientific">Chitinophaga cymbidii</name>
    <dbReference type="NCBI Taxonomy" id="1096750"/>
    <lineage>
        <taxon>Bacteria</taxon>
        <taxon>Pseudomonadati</taxon>
        <taxon>Bacteroidota</taxon>
        <taxon>Chitinophagia</taxon>
        <taxon>Chitinophagales</taxon>
        <taxon>Chitinophagaceae</taxon>
        <taxon>Chitinophaga</taxon>
    </lineage>
</organism>
<comment type="pathway">
    <text evidence="1">Cell wall biogenesis; peptidoglycan biosynthesis.</text>
</comment>
<dbReference type="AlphaFoldDB" id="A0A512RFU2"/>
<evidence type="ECO:0000256" key="8">
    <source>
        <dbReference type="ARBA" id="ARBA00022801"/>
    </source>
</evidence>
<dbReference type="Gene3D" id="1.10.3810.10">
    <property type="entry name" value="Biosynthetic peptidoglycan transglycosylase-like"/>
    <property type="match status" value="1"/>
</dbReference>
<feature type="domain" description="Penicillin-binding C-terminal" evidence="14">
    <location>
        <begin position="703"/>
        <end position="787"/>
    </location>
</feature>
<keyword evidence="8" id="KW-0378">Hydrolase</keyword>
<dbReference type="Pfam" id="PF06832">
    <property type="entry name" value="BiPBP_C"/>
    <property type="match status" value="1"/>
</dbReference>
<evidence type="ECO:0000313" key="15">
    <source>
        <dbReference type="EMBL" id="GEP94579.1"/>
    </source>
</evidence>
<dbReference type="GO" id="GO:0030288">
    <property type="term" value="C:outer membrane-bounded periplasmic space"/>
    <property type="evidence" value="ECO:0007669"/>
    <property type="project" value="TreeGrafter"/>
</dbReference>
<dbReference type="InterPro" id="IPR011815">
    <property type="entry name" value="PBP_1c"/>
</dbReference>